<evidence type="ECO:0000313" key="1">
    <source>
        <dbReference type="EMBL" id="KAJ8618643.1"/>
    </source>
</evidence>
<proteinExistence type="predicted"/>
<name>A0ACC2KCI7_PERAE</name>
<comment type="caution">
    <text evidence="1">The sequence shown here is derived from an EMBL/GenBank/DDBJ whole genome shotgun (WGS) entry which is preliminary data.</text>
</comment>
<dbReference type="EMBL" id="CM056812">
    <property type="protein sequence ID" value="KAJ8618643.1"/>
    <property type="molecule type" value="Genomic_DNA"/>
</dbReference>
<keyword evidence="2" id="KW-1185">Reference proteome</keyword>
<protein>
    <submittedName>
        <fullName evidence="1">Uncharacterized protein</fullName>
    </submittedName>
</protein>
<dbReference type="Proteomes" id="UP001234297">
    <property type="component" value="Chromosome 4"/>
</dbReference>
<evidence type="ECO:0000313" key="2">
    <source>
        <dbReference type="Proteomes" id="UP001234297"/>
    </source>
</evidence>
<reference evidence="1 2" key="1">
    <citation type="journal article" date="2022" name="Hortic Res">
        <title>A haplotype resolved chromosomal level avocado genome allows analysis of novel avocado genes.</title>
        <authorList>
            <person name="Nath O."/>
            <person name="Fletcher S.J."/>
            <person name="Hayward A."/>
            <person name="Shaw L.M."/>
            <person name="Masouleh A.K."/>
            <person name="Furtado A."/>
            <person name="Henry R.J."/>
            <person name="Mitter N."/>
        </authorList>
    </citation>
    <scope>NUCLEOTIDE SEQUENCE [LARGE SCALE GENOMIC DNA]</scope>
    <source>
        <strain evidence="2">cv. Hass</strain>
    </source>
</reference>
<sequence length="868" mass="101414">MRNLTGRLGGGGMQRGRFLQPRDEPRRCVRFQARSLAFSDEYSVLGLTPFASKTDVKRAYKRLALKYHPDVIRNDTEREKHKAFTDIKSAYESLMDRFEEKEESQAMDGCYDEKREETRKRAVSFSSLPTPVRIRGRRVSMPLFKRKPFPLAEAPQDLSPDEHVFQVRFTKEIFREYQEYLNRINLYRQRVWTCKVTGKVNLTYEEALVSERRANEKVQQFPKELTAPVLHMIQFSILRLKDLVNSISTRLQEQLLEGAELYGRKEHSIRPCKILKVLEKGADNTCYEVGWLDKYKKVTGTSTLKAEDLIHKKPPFSRDLLKSFIRESTSQSVPWVVHDKLARKYGISTEPPEELQDKFSIRDGYLVRMKQRRKNKVAENGTFRNKKRRKLESGGTEFSKTRNVPKEEEKPKEEPIKYPIDDLLVQPGPDDPVFTVRPTLTRDFCIPMDCVGDLLMVWDFCSSFGRLLHLWLFSLEDFENAICHKDSNQILIMESHSAILHLLIRDKGEYFASTQKKRRKSKITLINWAEYLCDFLEMKDIPELTSHMGTIRRGHYGLLDPRAKLHIFRELVSEVLSTDAVRQQLDEYIEQQHALVAAKRGEAVEEARKKRNEKQNMDAESGTKELVQGHDLEKRGGNLYNYEDNCNHGQNGDVPEGKELISCNGNHASSTDHPPSTRKKKHELAVARKHVLNQRIDAKPTDSAKEVSGVGDHKKTQQRSNKKKRDQEKSTKEQRKEQFEREVEKRFIRTNPLGKDRNYNRYWFFRRDGRIFVESSDCKQWGYYSAKEELDMLMASLNPKGERELALRKQLEKYYLRLCTALQKRSKDLAQRIALEEAVLRRSTRVQSKAKDSPTTAFLKYVNKWKED</sequence>
<organism evidence="1 2">
    <name type="scientific">Persea americana</name>
    <name type="common">Avocado</name>
    <dbReference type="NCBI Taxonomy" id="3435"/>
    <lineage>
        <taxon>Eukaryota</taxon>
        <taxon>Viridiplantae</taxon>
        <taxon>Streptophyta</taxon>
        <taxon>Embryophyta</taxon>
        <taxon>Tracheophyta</taxon>
        <taxon>Spermatophyta</taxon>
        <taxon>Magnoliopsida</taxon>
        <taxon>Magnoliidae</taxon>
        <taxon>Laurales</taxon>
        <taxon>Lauraceae</taxon>
        <taxon>Persea</taxon>
    </lineage>
</organism>
<gene>
    <name evidence="1" type="ORF">MRB53_014829</name>
</gene>
<accession>A0ACC2KCI7</accession>